<sequence>MDITLPEISLDCRVQDWRSVIVRSDSASDADEVEYWDSLNDFTGVEEAIDLNVKEQFCQMLPEHMCELAQARGPSFVEDVANFAD</sequence>
<accession>A0ACB8ER26</accession>
<protein>
    <submittedName>
        <fullName evidence="1">Uncharacterized protein</fullName>
    </submittedName>
</protein>
<proteinExistence type="predicted"/>
<keyword evidence="2" id="KW-1185">Reference proteome</keyword>
<evidence type="ECO:0000313" key="2">
    <source>
        <dbReference type="Proteomes" id="UP000827872"/>
    </source>
</evidence>
<dbReference type="EMBL" id="CM037620">
    <property type="protein sequence ID" value="KAH7994944.1"/>
    <property type="molecule type" value="Genomic_DNA"/>
</dbReference>
<comment type="caution">
    <text evidence="1">The sequence shown here is derived from an EMBL/GenBank/DDBJ whole genome shotgun (WGS) entry which is preliminary data.</text>
</comment>
<dbReference type="Proteomes" id="UP000827872">
    <property type="component" value="Linkage Group LG07"/>
</dbReference>
<evidence type="ECO:0000313" key="1">
    <source>
        <dbReference type="EMBL" id="KAH7994944.1"/>
    </source>
</evidence>
<organism evidence="1 2">
    <name type="scientific">Sphaerodactylus townsendi</name>
    <dbReference type="NCBI Taxonomy" id="933632"/>
    <lineage>
        <taxon>Eukaryota</taxon>
        <taxon>Metazoa</taxon>
        <taxon>Chordata</taxon>
        <taxon>Craniata</taxon>
        <taxon>Vertebrata</taxon>
        <taxon>Euteleostomi</taxon>
        <taxon>Lepidosauria</taxon>
        <taxon>Squamata</taxon>
        <taxon>Bifurcata</taxon>
        <taxon>Gekkota</taxon>
        <taxon>Sphaerodactylidae</taxon>
        <taxon>Sphaerodactylus</taxon>
    </lineage>
</organism>
<name>A0ACB8ER26_9SAUR</name>
<gene>
    <name evidence="1" type="ORF">K3G42_019082</name>
</gene>
<reference evidence="1" key="1">
    <citation type="submission" date="2021-08" db="EMBL/GenBank/DDBJ databases">
        <title>The first chromosome-level gecko genome reveals the dynamic sex chromosomes of Neotropical dwarf geckos (Sphaerodactylidae: Sphaerodactylus).</title>
        <authorList>
            <person name="Pinto B.J."/>
            <person name="Keating S.E."/>
            <person name="Gamble T."/>
        </authorList>
    </citation>
    <scope>NUCLEOTIDE SEQUENCE</scope>
    <source>
        <strain evidence="1">TG3544</strain>
    </source>
</reference>